<dbReference type="Gene3D" id="3.55.40.10">
    <property type="entry name" value="minor pseudopilin epsh domain"/>
    <property type="match status" value="1"/>
</dbReference>
<keyword evidence="2" id="KW-1003">Cell membrane</keyword>
<dbReference type="Proteomes" id="UP000244089">
    <property type="component" value="Unassembled WGS sequence"/>
</dbReference>
<keyword evidence="5 8" id="KW-0812">Transmembrane</keyword>
<dbReference type="GO" id="GO:0005886">
    <property type="term" value="C:plasma membrane"/>
    <property type="evidence" value="ECO:0007669"/>
    <property type="project" value="UniProtKB-SubCell"/>
</dbReference>
<keyword evidence="7 8" id="KW-0472">Membrane</keyword>
<dbReference type="InterPro" id="IPR022346">
    <property type="entry name" value="T2SS_GspH"/>
</dbReference>
<comment type="caution">
    <text evidence="10">The sequence shown here is derived from an EMBL/GenBank/DDBJ whole genome shotgun (WGS) entry which is preliminary data.</text>
</comment>
<dbReference type="Pfam" id="PF12019">
    <property type="entry name" value="GspH"/>
    <property type="match status" value="1"/>
</dbReference>
<organism evidence="10 11">
    <name type="scientific">Halanaerobium saccharolyticum</name>
    <dbReference type="NCBI Taxonomy" id="43595"/>
    <lineage>
        <taxon>Bacteria</taxon>
        <taxon>Bacillati</taxon>
        <taxon>Bacillota</taxon>
        <taxon>Clostridia</taxon>
        <taxon>Halanaerobiales</taxon>
        <taxon>Halanaerobiaceae</taxon>
        <taxon>Halanaerobium</taxon>
    </lineage>
</organism>
<dbReference type="InterPro" id="IPR012902">
    <property type="entry name" value="N_methyl_site"/>
</dbReference>
<protein>
    <submittedName>
        <fullName evidence="10">Prepilin-type N-terminal cleavage/methylation domain-containing protein</fullName>
    </submittedName>
</protein>
<reference evidence="10 11" key="1">
    <citation type="submission" date="2018-04" db="EMBL/GenBank/DDBJ databases">
        <title>Subsurface microbial communities from deep shales in Ohio and West Virginia, USA.</title>
        <authorList>
            <person name="Wrighton K."/>
        </authorList>
    </citation>
    <scope>NUCLEOTIDE SEQUENCE [LARGE SCALE GENOMIC DNA]</scope>
    <source>
        <strain evidence="10 11">WC1</strain>
    </source>
</reference>
<dbReference type="GO" id="GO:0015628">
    <property type="term" value="P:protein secretion by the type II secretion system"/>
    <property type="evidence" value="ECO:0007669"/>
    <property type="project" value="InterPro"/>
</dbReference>
<keyword evidence="6 8" id="KW-1133">Transmembrane helix</keyword>
<dbReference type="RefSeq" id="WP_108139855.1">
    <property type="nucleotide sequence ID" value="NZ_QAXS01000012.1"/>
</dbReference>
<evidence type="ECO:0000256" key="4">
    <source>
        <dbReference type="ARBA" id="ARBA00022519"/>
    </source>
</evidence>
<evidence type="ECO:0000313" key="10">
    <source>
        <dbReference type="EMBL" id="PTV99112.1"/>
    </source>
</evidence>
<proteinExistence type="predicted"/>
<evidence type="ECO:0000256" key="3">
    <source>
        <dbReference type="ARBA" id="ARBA00022481"/>
    </source>
</evidence>
<dbReference type="OrthoDB" id="2111386at2"/>
<name>A0A2T5RK14_9FIRM</name>
<dbReference type="AlphaFoldDB" id="A0A2T5RK14"/>
<dbReference type="EMBL" id="QAXS01000012">
    <property type="protein sequence ID" value="PTV99112.1"/>
    <property type="molecule type" value="Genomic_DNA"/>
</dbReference>
<feature type="domain" description="General secretion pathway GspH" evidence="9">
    <location>
        <begin position="41"/>
        <end position="154"/>
    </location>
</feature>
<comment type="subcellular location">
    <subcellularLocation>
        <location evidence="1">Cell inner membrane</location>
        <topology evidence="1">Single-pass membrane protein</topology>
    </subcellularLocation>
</comment>
<dbReference type="GO" id="GO:0015627">
    <property type="term" value="C:type II protein secretion system complex"/>
    <property type="evidence" value="ECO:0007669"/>
    <property type="project" value="InterPro"/>
</dbReference>
<keyword evidence="4" id="KW-0997">Cell inner membrane</keyword>
<dbReference type="InterPro" id="IPR045584">
    <property type="entry name" value="Pilin-like"/>
</dbReference>
<evidence type="ECO:0000256" key="6">
    <source>
        <dbReference type="ARBA" id="ARBA00022989"/>
    </source>
</evidence>
<keyword evidence="3" id="KW-0488">Methylation</keyword>
<evidence type="ECO:0000256" key="8">
    <source>
        <dbReference type="SAM" id="Phobius"/>
    </source>
</evidence>
<evidence type="ECO:0000259" key="9">
    <source>
        <dbReference type="Pfam" id="PF12019"/>
    </source>
</evidence>
<sequence>MKVEAGFTLIEVLLVITVMGILFTVSYQPQLKDEFKIEQEIESLAADLRWARNKAILDNQTYIFRIYTIKESADATKIPYYLYVKEDGSKIIKKKGYYSAGLILYKTLSFKVVEGDYYEWIRFNNTATARGGTVALAEAKSGAQKYSITVNQLGRVRIEK</sequence>
<feature type="transmembrane region" description="Helical" evidence="8">
    <location>
        <begin position="6"/>
        <end position="27"/>
    </location>
</feature>
<gene>
    <name evidence="10" type="ORF">C8C76_11247</name>
</gene>
<evidence type="ECO:0000313" key="11">
    <source>
        <dbReference type="Proteomes" id="UP000244089"/>
    </source>
</evidence>
<evidence type="ECO:0000256" key="1">
    <source>
        <dbReference type="ARBA" id="ARBA00004377"/>
    </source>
</evidence>
<evidence type="ECO:0000256" key="7">
    <source>
        <dbReference type="ARBA" id="ARBA00023136"/>
    </source>
</evidence>
<evidence type="ECO:0000256" key="5">
    <source>
        <dbReference type="ARBA" id="ARBA00022692"/>
    </source>
</evidence>
<dbReference type="NCBIfam" id="TIGR02532">
    <property type="entry name" value="IV_pilin_GFxxxE"/>
    <property type="match status" value="1"/>
</dbReference>
<evidence type="ECO:0000256" key="2">
    <source>
        <dbReference type="ARBA" id="ARBA00022475"/>
    </source>
</evidence>
<dbReference type="Pfam" id="PF07963">
    <property type="entry name" value="N_methyl"/>
    <property type="match status" value="1"/>
</dbReference>
<dbReference type="SUPFAM" id="SSF54523">
    <property type="entry name" value="Pili subunits"/>
    <property type="match status" value="1"/>
</dbReference>
<accession>A0A2T5RK14</accession>